<sequence>MLERAKAAVGLKPTVERTRHIRWALKLLERAANGAAVTAHQIEFAEDGLRRWEAIHGPVNSPDYADEPIELPARVPSPHIYGDREPGSDDDEVAA</sequence>
<organism evidence="2 3">
    <name type="scientific">Caballeronia arationis</name>
    <dbReference type="NCBI Taxonomy" id="1777142"/>
    <lineage>
        <taxon>Bacteria</taxon>
        <taxon>Pseudomonadati</taxon>
        <taxon>Pseudomonadota</taxon>
        <taxon>Betaproteobacteria</taxon>
        <taxon>Burkholderiales</taxon>
        <taxon>Burkholderiaceae</taxon>
        <taxon>Caballeronia</taxon>
    </lineage>
</organism>
<name>A0A7Z7IF24_9BURK</name>
<reference evidence="2 3" key="1">
    <citation type="submission" date="2017-09" db="EMBL/GenBank/DDBJ databases">
        <authorList>
            <person name="Varghese N."/>
            <person name="Submissions S."/>
        </authorList>
    </citation>
    <scope>NUCLEOTIDE SEQUENCE [LARGE SCALE GENOMIC DNA]</scope>
    <source>
        <strain evidence="2 3">OK806</strain>
    </source>
</reference>
<protein>
    <submittedName>
        <fullName evidence="2">Uncharacterized protein</fullName>
    </submittedName>
</protein>
<accession>A0A7Z7IF24</accession>
<feature type="region of interest" description="Disordered" evidence="1">
    <location>
        <begin position="61"/>
        <end position="95"/>
    </location>
</feature>
<evidence type="ECO:0000313" key="3">
    <source>
        <dbReference type="Proteomes" id="UP000219522"/>
    </source>
</evidence>
<dbReference type="AlphaFoldDB" id="A0A7Z7IF24"/>
<evidence type="ECO:0000313" key="2">
    <source>
        <dbReference type="EMBL" id="SOE91304.1"/>
    </source>
</evidence>
<comment type="caution">
    <text evidence="2">The sequence shown here is derived from an EMBL/GenBank/DDBJ whole genome shotgun (WGS) entry which is preliminary data.</text>
</comment>
<dbReference type="Proteomes" id="UP000219522">
    <property type="component" value="Unassembled WGS sequence"/>
</dbReference>
<proteinExistence type="predicted"/>
<gene>
    <name evidence="2" type="ORF">SAMN05446927_8215</name>
</gene>
<dbReference type="RefSeq" id="WP_062640483.1">
    <property type="nucleotide sequence ID" value="NZ_FCOG02000083.1"/>
</dbReference>
<dbReference type="OrthoDB" id="8946427at2"/>
<evidence type="ECO:0000256" key="1">
    <source>
        <dbReference type="SAM" id="MobiDB-lite"/>
    </source>
</evidence>
<dbReference type="EMBL" id="OCSU01000004">
    <property type="protein sequence ID" value="SOE91304.1"/>
    <property type="molecule type" value="Genomic_DNA"/>
</dbReference>
<keyword evidence="3" id="KW-1185">Reference proteome</keyword>